<dbReference type="STRING" id="39962.Lmor_2962"/>
<accession>A0A378K116</accession>
<evidence type="ECO:0000313" key="4">
    <source>
        <dbReference type="Proteomes" id="UP000054985"/>
    </source>
</evidence>
<sequence>MMSTKLNCSKVILSLLVVASSSDAVSGVMGTQSESPWNYIIALSAGPVWQDGGKTQTLFLTPDIEKTYNAFNSTEALADGEFFLGVQKKLHGAFIGQLGIALATTGKATLNGEIWDDADPEFNNFLYGYKVQHSHIALKGKLLSDFGFMVTPWISASAGVAINRASDYYSIPVIFEAIPTPDFVSNNKTSFTYTLGAGVQKKLSQNWQVGIGYEFTDWGKSQLGWAFDQSMGTGISLNHFYTHGVMFNVTAVAG</sequence>
<protein>
    <submittedName>
        <fullName evidence="3">Opacity protein and related surface antigens</fullName>
    </submittedName>
</protein>
<dbReference type="SUPFAM" id="SSF56925">
    <property type="entry name" value="OMPA-like"/>
    <property type="match status" value="1"/>
</dbReference>
<proteinExistence type="predicted"/>
<evidence type="ECO:0000313" key="5">
    <source>
        <dbReference type="Proteomes" id="UP000254040"/>
    </source>
</evidence>
<reference evidence="3 5" key="2">
    <citation type="submission" date="2018-06" db="EMBL/GenBank/DDBJ databases">
        <authorList>
            <consortium name="Pathogen Informatics"/>
            <person name="Doyle S."/>
        </authorList>
    </citation>
    <scope>NUCLEOTIDE SEQUENCE [LARGE SCALE GENOMIC DNA]</scope>
    <source>
        <strain evidence="3 5">NCTC12239</strain>
    </source>
</reference>
<dbReference type="Gene3D" id="2.40.160.20">
    <property type="match status" value="1"/>
</dbReference>
<keyword evidence="4" id="KW-1185">Reference proteome</keyword>
<evidence type="ECO:0000313" key="2">
    <source>
        <dbReference type="EMBL" id="KTD30855.1"/>
    </source>
</evidence>
<evidence type="ECO:0000256" key="1">
    <source>
        <dbReference type="SAM" id="SignalP"/>
    </source>
</evidence>
<dbReference type="Proteomes" id="UP000054985">
    <property type="component" value="Unassembled WGS sequence"/>
</dbReference>
<feature type="signal peptide" evidence="1">
    <location>
        <begin position="1"/>
        <end position="24"/>
    </location>
</feature>
<reference evidence="2 4" key="1">
    <citation type="submission" date="2015-11" db="EMBL/GenBank/DDBJ databases">
        <title>Genomic analysis of 38 Legionella species identifies large and diverse effector repertoires.</title>
        <authorList>
            <person name="Burstein D."/>
            <person name="Amaro F."/>
            <person name="Zusman T."/>
            <person name="Lifshitz Z."/>
            <person name="Cohen O."/>
            <person name="Gilbert J.A."/>
            <person name="Pupko T."/>
            <person name="Shuman H.A."/>
            <person name="Segal G."/>
        </authorList>
    </citation>
    <scope>NUCLEOTIDE SEQUENCE [LARGE SCALE GENOMIC DNA]</scope>
    <source>
        <strain evidence="2 4">ATCC 43877</strain>
    </source>
</reference>
<name>A0A378K116_9GAMM</name>
<organism evidence="3 5">
    <name type="scientific">Legionella moravica</name>
    <dbReference type="NCBI Taxonomy" id="39962"/>
    <lineage>
        <taxon>Bacteria</taxon>
        <taxon>Pseudomonadati</taxon>
        <taxon>Pseudomonadota</taxon>
        <taxon>Gammaproteobacteria</taxon>
        <taxon>Legionellales</taxon>
        <taxon>Legionellaceae</taxon>
        <taxon>Legionella</taxon>
    </lineage>
</organism>
<dbReference type="Proteomes" id="UP000254040">
    <property type="component" value="Unassembled WGS sequence"/>
</dbReference>
<keyword evidence="1" id="KW-0732">Signal</keyword>
<dbReference type="RefSeq" id="WP_238584784.1">
    <property type="nucleotide sequence ID" value="NZ_CAAAJG010000033.1"/>
</dbReference>
<gene>
    <name evidence="2" type="ORF">Lmor_2962</name>
    <name evidence="3" type="ORF">NCTC12239_02262</name>
</gene>
<dbReference type="EMBL" id="UGOG01000001">
    <property type="protein sequence ID" value="STX63318.1"/>
    <property type="molecule type" value="Genomic_DNA"/>
</dbReference>
<dbReference type="InterPro" id="IPR011250">
    <property type="entry name" value="OMP/PagP_B-barrel"/>
</dbReference>
<evidence type="ECO:0000313" key="3">
    <source>
        <dbReference type="EMBL" id="STX63318.1"/>
    </source>
</evidence>
<dbReference type="EMBL" id="LNYN01000042">
    <property type="protein sequence ID" value="KTD30855.1"/>
    <property type="molecule type" value="Genomic_DNA"/>
</dbReference>
<dbReference type="AlphaFoldDB" id="A0A378K116"/>
<feature type="chain" id="PRO_5016813266" evidence="1">
    <location>
        <begin position="25"/>
        <end position="254"/>
    </location>
</feature>